<sequence>MRHEISVLGVYAPSLVLCAIIAAALWFLVDYLMLKLSAWQLFWHPPLARLALYFVLFGAVSALYPDF</sequence>
<feature type="transmembrane region" description="Helical" evidence="5">
    <location>
        <begin position="46"/>
        <end position="64"/>
    </location>
</feature>
<dbReference type="Pfam" id="PF07869">
    <property type="entry name" value="DUF1656"/>
    <property type="match status" value="1"/>
</dbReference>
<evidence type="ECO:0000256" key="4">
    <source>
        <dbReference type="ARBA" id="ARBA00023136"/>
    </source>
</evidence>
<dbReference type="EMBL" id="QURL01000002">
    <property type="protein sequence ID" value="RFC65303.1"/>
    <property type="molecule type" value="Genomic_DNA"/>
</dbReference>
<keyword evidence="7" id="KW-1185">Reference proteome</keyword>
<keyword evidence="4 5" id="KW-0472">Membrane</keyword>
<evidence type="ECO:0000256" key="5">
    <source>
        <dbReference type="SAM" id="Phobius"/>
    </source>
</evidence>
<dbReference type="Proteomes" id="UP000264310">
    <property type="component" value="Unassembled WGS sequence"/>
</dbReference>
<reference evidence="6 7" key="1">
    <citation type="submission" date="2018-08" db="EMBL/GenBank/DDBJ databases">
        <title>Fulvimarina sp. 85, whole genome shotgun sequence.</title>
        <authorList>
            <person name="Tuo L."/>
        </authorList>
    </citation>
    <scope>NUCLEOTIDE SEQUENCE [LARGE SCALE GENOMIC DNA]</scope>
    <source>
        <strain evidence="6 7">85</strain>
    </source>
</reference>
<dbReference type="AlphaFoldDB" id="A0A371X7U7"/>
<protein>
    <submittedName>
        <fullName evidence="6">DUF1656 domain-containing protein</fullName>
    </submittedName>
</protein>
<gene>
    <name evidence="6" type="ORF">DYI37_05575</name>
</gene>
<dbReference type="RefSeq" id="WP_116682201.1">
    <property type="nucleotide sequence ID" value="NZ_QURL01000002.1"/>
</dbReference>
<evidence type="ECO:0000256" key="3">
    <source>
        <dbReference type="ARBA" id="ARBA00022989"/>
    </source>
</evidence>
<organism evidence="6 7">
    <name type="scientific">Fulvimarina endophytica</name>
    <dbReference type="NCBI Taxonomy" id="2293836"/>
    <lineage>
        <taxon>Bacteria</taxon>
        <taxon>Pseudomonadati</taxon>
        <taxon>Pseudomonadota</taxon>
        <taxon>Alphaproteobacteria</taxon>
        <taxon>Hyphomicrobiales</taxon>
        <taxon>Aurantimonadaceae</taxon>
        <taxon>Fulvimarina</taxon>
    </lineage>
</organism>
<keyword evidence="1" id="KW-1003">Cell membrane</keyword>
<keyword evidence="3 5" id="KW-1133">Transmembrane helix</keyword>
<dbReference type="OrthoDB" id="7021192at2"/>
<accession>A0A371X7U7</accession>
<dbReference type="InterPro" id="IPR012451">
    <property type="entry name" value="DUF1656"/>
</dbReference>
<name>A0A371X7U7_9HYPH</name>
<evidence type="ECO:0000256" key="1">
    <source>
        <dbReference type="ARBA" id="ARBA00022475"/>
    </source>
</evidence>
<feature type="transmembrane region" description="Helical" evidence="5">
    <location>
        <begin position="12"/>
        <end position="34"/>
    </location>
</feature>
<evidence type="ECO:0000313" key="7">
    <source>
        <dbReference type="Proteomes" id="UP000264310"/>
    </source>
</evidence>
<comment type="caution">
    <text evidence="6">The sequence shown here is derived from an EMBL/GenBank/DDBJ whole genome shotgun (WGS) entry which is preliminary data.</text>
</comment>
<proteinExistence type="predicted"/>
<evidence type="ECO:0000256" key="2">
    <source>
        <dbReference type="ARBA" id="ARBA00022692"/>
    </source>
</evidence>
<keyword evidence="2 5" id="KW-0812">Transmembrane</keyword>
<evidence type="ECO:0000313" key="6">
    <source>
        <dbReference type="EMBL" id="RFC65303.1"/>
    </source>
</evidence>